<protein>
    <recommendedName>
        <fullName evidence="4">Shikimate dehydrogenase substrate binding N-terminal domain-containing protein</fullName>
    </recommendedName>
</protein>
<dbReference type="InterPro" id="IPR036291">
    <property type="entry name" value="NAD(P)-bd_dom_sf"/>
</dbReference>
<reference evidence="5 6" key="1">
    <citation type="submission" date="2017-07" db="EMBL/GenBank/DDBJ databases">
        <title>Flavobacterium cyanobacteriorum sp. nov., isolated from cyanobacterial aggregates in a eutrophic lake.</title>
        <authorList>
            <person name="Cai H."/>
        </authorList>
    </citation>
    <scope>NUCLEOTIDE SEQUENCE [LARGE SCALE GENOMIC DNA]</scope>
    <source>
        <strain evidence="5 6">TH167</strain>
    </source>
</reference>
<dbReference type="GO" id="GO:0050661">
    <property type="term" value="F:NADP binding"/>
    <property type="evidence" value="ECO:0007669"/>
    <property type="project" value="TreeGrafter"/>
</dbReference>
<dbReference type="PANTHER" id="PTHR21089:SF1">
    <property type="entry name" value="BIFUNCTIONAL 3-DEHYDROQUINATE DEHYDRATASE_SHIKIMATE DEHYDROGENASE, CHLOROPLASTIC"/>
    <property type="match status" value="1"/>
</dbReference>
<keyword evidence="6" id="KW-1185">Reference proteome</keyword>
<dbReference type="GO" id="GO:0009423">
    <property type="term" value="P:chorismate biosynthetic process"/>
    <property type="evidence" value="ECO:0007669"/>
    <property type="project" value="TreeGrafter"/>
</dbReference>
<keyword evidence="3" id="KW-0028">Amino-acid biosynthesis</keyword>
<dbReference type="EMBL" id="NOXX01000203">
    <property type="protein sequence ID" value="OYQ43483.1"/>
    <property type="molecule type" value="Genomic_DNA"/>
</dbReference>
<dbReference type="Gene3D" id="3.40.50.10860">
    <property type="entry name" value="Leucine Dehydrogenase, chain A, domain 1"/>
    <property type="match status" value="1"/>
</dbReference>
<dbReference type="SUPFAM" id="SSF51735">
    <property type="entry name" value="NAD(P)-binding Rossmann-fold domains"/>
    <property type="match status" value="1"/>
</dbReference>
<dbReference type="InterPro" id="IPR013708">
    <property type="entry name" value="Shikimate_DH-bd_N"/>
</dbReference>
<dbReference type="GO" id="GO:0019632">
    <property type="term" value="P:shikimate metabolic process"/>
    <property type="evidence" value="ECO:0007669"/>
    <property type="project" value="TreeGrafter"/>
</dbReference>
<dbReference type="GO" id="GO:0005829">
    <property type="term" value="C:cytosol"/>
    <property type="evidence" value="ECO:0007669"/>
    <property type="project" value="TreeGrafter"/>
</dbReference>
<evidence type="ECO:0000313" key="6">
    <source>
        <dbReference type="Proteomes" id="UP000216035"/>
    </source>
</evidence>
<keyword evidence="2" id="KW-0560">Oxidoreductase</keyword>
<dbReference type="PANTHER" id="PTHR21089">
    <property type="entry name" value="SHIKIMATE DEHYDROGENASE"/>
    <property type="match status" value="1"/>
</dbReference>
<sequence>MITQQLAPTNAFENLLPNTLKPIYKLKIIGLIGSKLGHSFSQSYFQNKFEQLQIDDWKYLNFELASISEIEQLKADESVIGFNVTFPYKKEILPYLSTLSDTAKSAQAVNTVFIDADRQLHGFNTDVFGFLKSVKNWTGTSVENALILGTGGAAQAVRTALDNLEINSAFVSRDPHFDLMYHEITREIVENTQLIINCTPLGTFPNVSEMPDFPIDFLNENHFVYDLVYNPEKSLFLTKAEQQGAKIKNGREMLELQAEKSWQIWTTLLAQSSLL</sequence>
<comment type="pathway">
    <text evidence="1">Metabolic intermediate biosynthesis; chorismate biosynthesis; chorismate from D-erythrose 4-phosphate and phosphoenolpyruvate: step 4/7.</text>
</comment>
<dbReference type="AlphaFoldDB" id="A0A255ZPQ1"/>
<evidence type="ECO:0000259" key="4">
    <source>
        <dbReference type="Pfam" id="PF08501"/>
    </source>
</evidence>
<dbReference type="InterPro" id="IPR046346">
    <property type="entry name" value="Aminoacid_DH-like_N_sf"/>
</dbReference>
<name>A0A255ZPQ1_9FLAO</name>
<evidence type="ECO:0000256" key="1">
    <source>
        <dbReference type="ARBA" id="ARBA00004871"/>
    </source>
</evidence>
<evidence type="ECO:0000256" key="2">
    <source>
        <dbReference type="ARBA" id="ARBA00023002"/>
    </source>
</evidence>
<accession>A0A255ZPQ1</accession>
<dbReference type="Proteomes" id="UP000216035">
    <property type="component" value="Unassembled WGS sequence"/>
</dbReference>
<organism evidence="5 6">
    <name type="scientific">Flavobacterium aurantiibacter</name>
    <dbReference type="NCBI Taxonomy" id="2023067"/>
    <lineage>
        <taxon>Bacteria</taxon>
        <taxon>Pseudomonadati</taxon>
        <taxon>Bacteroidota</taxon>
        <taxon>Flavobacteriia</taxon>
        <taxon>Flavobacteriales</taxon>
        <taxon>Flavobacteriaceae</taxon>
        <taxon>Flavobacterium</taxon>
    </lineage>
</organism>
<dbReference type="SUPFAM" id="SSF53223">
    <property type="entry name" value="Aminoacid dehydrogenase-like, N-terminal domain"/>
    <property type="match status" value="1"/>
</dbReference>
<dbReference type="GO" id="GO:0009073">
    <property type="term" value="P:aromatic amino acid family biosynthetic process"/>
    <property type="evidence" value="ECO:0007669"/>
    <property type="project" value="UniProtKB-KW"/>
</dbReference>
<comment type="caution">
    <text evidence="5">The sequence shown here is derived from an EMBL/GenBank/DDBJ whole genome shotgun (WGS) entry which is preliminary data.</text>
</comment>
<gene>
    <name evidence="5" type="ORF">CHX27_10040</name>
</gene>
<dbReference type="Pfam" id="PF08501">
    <property type="entry name" value="Shikimate_dh_N"/>
    <property type="match status" value="1"/>
</dbReference>
<dbReference type="OrthoDB" id="9792692at2"/>
<evidence type="ECO:0000256" key="3">
    <source>
        <dbReference type="ARBA" id="ARBA00023141"/>
    </source>
</evidence>
<dbReference type="InterPro" id="IPR022893">
    <property type="entry name" value="Shikimate_DH_fam"/>
</dbReference>
<dbReference type="CDD" id="cd01065">
    <property type="entry name" value="NAD_bind_Shikimate_DH"/>
    <property type="match status" value="1"/>
</dbReference>
<evidence type="ECO:0000313" key="5">
    <source>
        <dbReference type="EMBL" id="OYQ43483.1"/>
    </source>
</evidence>
<dbReference type="Gene3D" id="3.40.50.720">
    <property type="entry name" value="NAD(P)-binding Rossmann-like Domain"/>
    <property type="match status" value="1"/>
</dbReference>
<feature type="domain" description="Shikimate dehydrogenase substrate binding N-terminal" evidence="4">
    <location>
        <begin position="31"/>
        <end position="112"/>
    </location>
</feature>
<keyword evidence="3" id="KW-0057">Aromatic amino acid biosynthesis</keyword>
<proteinExistence type="predicted"/>
<dbReference type="GO" id="GO:0004764">
    <property type="term" value="F:shikimate 3-dehydrogenase (NADP+) activity"/>
    <property type="evidence" value="ECO:0007669"/>
    <property type="project" value="InterPro"/>
</dbReference>